<evidence type="ECO:0000313" key="2">
    <source>
        <dbReference type="EMBL" id="MCB8889939.1"/>
    </source>
</evidence>
<dbReference type="RefSeq" id="WP_227390605.1">
    <property type="nucleotide sequence ID" value="NZ_JBHSCJ010000002.1"/>
</dbReference>
<dbReference type="Pfam" id="PF04860">
    <property type="entry name" value="Phage_portal"/>
    <property type="match status" value="1"/>
</dbReference>
<dbReference type="InterPro" id="IPR006944">
    <property type="entry name" value="Phage/GTA_portal"/>
</dbReference>
<dbReference type="InterPro" id="IPR006427">
    <property type="entry name" value="Portal_HK97"/>
</dbReference>
<reference evidence="2 3" key="1">
    <citation type="journal article" date="2021" name="Sci. Rep.">
        <title>Genome analysis of a halophilic bacterium Halomonas malpeensis YU-PRIM-29(T) reveals its exopolysaccharide and pigment producing capabilities.</title>
        <authorList>
            <person name="Athmika"/>
            <person name="Ghate S.D."/>
            <person name="Arun A.B."/>
            <person name="Rao S.S."/>
            <person name="Kumar S.T.A."/>
            <person name="Kandiyil M.K."/>
            <person name="Saptami K."/>
            <person name="Rekha P.D."/>
        </authorList>
    </citation>
    <scope>NUCLEOTIDE SEQUENCE [LARGE SCALE GENOMIC DNA]</scope>
    <source>
        <strain evidence="3">prim 29</strain>
    </source>
</reference>
<dbReference type="Proteomes" id="UP001319882">
    <property type="component" value="Unassembled WGS sequence"/>
</dbReference>
<evidence type="ECO:0000256" key="1">
    <source>
        <dbReference type="SAM" id="MobiDB-lite"/>
    </source>
</evidence>
<organism evidence="2 3">
    <name type="scientific">Vreelandella malpeensis</name>
    <dbReference type="NCBI Taxonomy" id="1172368"/>
    <lineage>
        <taxon>Bacteria</taxon>
        <taxon>Pseudomonadati</taxon>
        <taxon>Pseudomonadota</taxon>
        <taxon>Gammaproteobacteria</taxon>
        <taxon>Oceanospirillales</taxon>
        <taxon>Halomonadaceae</taxon>
        <taxon>Vreelandella</taxon>
    </lineage>
</organism>
<dbReference type="Gene3D" id="3.40.140.120">
    <property type="match status" value="1"/>
</dbReference>
<name>A0ABS8DUJ6_9GAMM</name>
<dbReference type="Gene3D" id="3.30.1120.70">
    <property type="match status" value="1"/>
</dbReference>
<gene>
    <name evidence="2" type="ORF">GEV37_12530</name>
</gene>
<evidence type="ECO:0000313" key="3">
    <source>
        <dbReference type="Proteomes" id="UP001319882"/>
    </source>
</evidence>
<comment type="caution">
    <text evidence="2">The sequence shown here is derived from an EMBL/GenBank/DDBJ whole genome shotgun (WGS) entry which is preliminary data.</text>
</comment>
<dbReference type="EMBL" id="WHVL01000005">
    <property type="protein sequence ID" value="MCB8889939.1"/>
    <property type="molecule type" value="Genomic_DNA"/>
</dbReference>
<accession>A0ABS8DUJ6</accession>
<feature type="region of interest" description="Disordered" evidence="1">
    <location>
        <begin position="1"/>
        <end position="26"/>
    </location>
</feature>
<dbReference type="NCBIfam" id="TIGR01537">
    <property type="entry name" value="portal_HK97"/>
    <property type="match status" value="1"/>
</dbReference>
<proteinExistence type="predicted"/>
<protein>
    <submittedName>
        <fullName evidence="2">Phage portal protein</fullName>
    </submittedName>
</protein>
<dbReference type="Gene3D" id="1.20.1270.210">
    <property type="match status" value="1"/>
</dbReference>
<sequence>MFMPSFFKSSGTAHGSKRSGQDWTGNWVSARRGRQSAAGTMVTTENALGVSALRACVTLLAESVAQLPCELYRRDSDGGRERATDHPLYDVIHNQPNKKDTSFEYYEQGMGSLTLEGNEFSLIERDGAGYPTELIPVHPKKMRVLKGPDGLPYYQLIDYSDQILPMRSVHHVKGFSLDGYLGVSPIATNADTIGLAMATEQHASAVFQRGATMAGVIERPREAPAIADQAKVDRLLEKFTERHGGGLRNAFSVALLQEGMQYKQLAMDNEKAQLLESRNFGVVEVCRLYRVAPNMIQHLDKATFNNIEHLGLQFVIYTLMPWIKRKEAAMMRDLLLPEERKNLYIEFNVSGLLRGDQKSRFEAYAIARQWGWLSVNDIRRLENMPPIAGGDRYLTPMNMVDSQKMGQSLNATPQQMKEIEGILACTQ</sequence>
<keyword evidence="3" id="KW-1185">Reference proteome</keyword>